<dbReference type="GeneID" id="17353724"/>
<reference evidence="2 3" key="1">
    <citation type="journal article" date="2010" name="Plant Cell">
        <title>The Chlorella variabilis NC64A genome reveals adaptation to photosymbiosis, coevolution with viruses, and cryptic sex.</title>
        <authorList>
            <person name="Blanc G."/>
            <person name="Duncan G."/>
            <person name="Agarkova I."/>
            <person name="Borodovsky M."/>
            <person name="Gurnon J."/>
            <person name="Kuo A."/>
            <person name="Lindquist E."/>
            <person name="Lucas S."/>
            <person name="Pangilinan J."/>
            <person name="Polle J."/>
            <person name="Salamov A."/>
            <person name="Terry A."/>
            <person name="Yamada T."/>
            <person name="Dunigan D.D."/>
            <person name="Grigoriev I.V."/>
            <person name="Claverie J.M."/>
            <person name="Van Etten J.L."/>
        </authorList>
    </citation>
    <scope>NUCLEOTIDE SEQUENCE [LARGE SCALE GENOMIC DNA]</scope>
    <source>
        <strain evidence="2 3">NC64A</strain>
    </source>
</reference>
<gene>
    <name evidence="2" type="ORF">CHLNCDRAFT_53140</name>
</gene>
<organism evidence="3">
    <name type="scientific">Chlorella variabilis</name>
    <name type="common">Green alga</name>
    <dbReference type="NCBI Taxonomy" id="554065"/>
    <lineage>
        <taxon>Eukaryota</taxon>
        <taxon>Viridiplantae</taxon>
        <taxon>Chlorophyta</taxon>
        <taxon>core chlorophytes</taxon>
        <taxon>Trebouxiophyceae</taxon>
        <taxon>Chlorellales</taxon>
        <taxon>Chlorellaceae</taxon>
        <taxon>Chlorella clade</taxon>
        <taxon>Chlorella</taxon>
    </lineage>
</organism>
<dbReference type="Proteomes" id="UP000008141">
    <property type="component" value="Unassembled WGS sequence"/>
</dbReference>
<protein>
    <submittedName>
        <fullName evidence="2">Uncharacterized protein</fullName>
    </submittedName>
</protein>
<evidence type="ECO:0000313" key="3">
    <source>
        <dbReference type="Proteomes" id="UP000008141"/>
    </source>
</evidence>
<dbReference type="STRING" id="554065.E1ZIF6"/>
<dbReference type="PANTHER" id="PTHR13359">
    <property type="entry name" value="39S RIBOSOMAL PROTEIN L40, MITOCHONDRIAL"/>
    <property type="match status" value="1"/>
</dbReference>
<dbReference type="FunCoup" id="E1ZIF6">
    <property type="interactions" value="308"/>
</dbReference>
<dbReference type="InterPro" id="IPR039145">
    <property type="entry name" value="Ribosomal_mL40_metazoa/plant"/>
</dbReference>
<dbReference type="RefSeq" id="XP_005846253.1">
    <property type="nucleotide sequence ID" value="XM_005846191.1"/>
</dbReference>
<evidence type="ECO:0000313" key="2">
    <source>
        <dbReference type="EMBL" id="EFN54151.1"/>
    </source>
</evidence>
<dbReference type="Gene3D" id="6.10.250.3440">
    <property type="match status" value="1"/>
</dbReference>
<dbReference type="InParanoid" id="E1ZIF6"/>
<accession>E1ZIF6</accession>
<dbReference type="eggNOG" id="ENOG502QTQ1">
    <property type="taxonomic scope" value="Eukaryota"/>
</dbReference>
<dbReference type="AlphaFoldDB" id="E1ZIF6"/>
<proteinExistence type="predicted"/>
<name>E1ZIF6_CHLVA</name>
<dbReference type="GO" id="GO:0005762">
    <property type="term" value="C:mitochondrial large ribosomal subunit"/>
    <property type="evidence" value="ECO:0007669"/>
    <property type="project" value="InterPro"/>
</dbReference>
<keyword evidence="3" id="KW-1185">Reference proteome</keyword>
<evidence type="ECO:0000256" key="1">
    <source>
        <dbReference type="SAM" id="MobiDB-lite"/>
    </source>
</evidence>
<dbReference type="EMBL" id="GL433848">
    <property type="protein sequence ID" value="EFN54151.1"/>
    <property type="molecule type" value="Genomic_DNA"/>
</dbReference>
<dbReference type="OrthoDB" id="64875at2759"/>
<dbReference type="KEGG" id="cvr:CHLNCDRAFT_53140"/>
<dbReference type="PANTHER" id="PTHR13359:SF2">
    <property type="entry name" value="LARGE RIBOSOMAL SUBUNIT PROTEIN ML40"/>
    <property type="match status" value="1"/>
</dbReference>
<feature type="region of interest" description="Disordered" evidence="1">
    <location>
        <begin position="115"/>
        <end position="140"/>
    </location>
</feature>
<sequence>MQTCLRRAAAASRLLPQWETCAPPLQQYQQQAGFAKRGGESVDNKLQKVLKMLEPQEVEKVQLSEEDYQEGMRRHKEYSRRKMAEHRQWQADVTTKIKLKAAAVAALPPHLRAAAEVPDDEPFPLNRQMWSETPPIEGFGEGVATMQQAGLKRVGTKHRK</sequence>